<protein>
    <submittedName>
        <fullName evidence="2">DEAD/DEAH box helicase</fullName>
    </submittedName>
</protein>
<keyword evidence="2" id="KW-0547">Nucleotide-binding</keyword>
<dbReference type="AlphaFoldDB" id="A0A7C9GTD5"/>
<keyword evidence="2" id="KW-0347">Helicase</keyword>
<dbReference type="GO" id="GO:0005829">
    <property type="term" value="C:cytosol"/>
    <property type="evidence" value="ECO:0007669"/>
    <property type="project" value="TreeGrafter"/>
</dbReference>
<dbReference type="SUPFAM" id="SSF52540">
    <property type="entry name" value="P-loop containing nucleoside triphosphate hydrolases"/>
    <property type="match status" value="1"/>
</dbReference>
<dbReference type="GO" id="GO:0004386">
    <property type="term" value="F:helicase activity"/>
    <property type="evidence" value="ECO:0007669"/>
    <property type="project" value="UniProtKB-KW"/>
</dbReference>
<name>A0A7C9GTD5_9SPHN</name>
<dbReference type="SMART" id="SM00487">
    <property type="entry name" value="DEXDc"/>
    <property type="match status" value="1"/>
</dbReference>
<dbReference type="InterPro" id="IPR006935">
    <property type="entry name" value="Helicase/UvrB_N"/>
</dbReference>
<dbReference type="GO" id="GO:0003677">
    <property type="term" value="F:DNA binding"/>
    <property type="evidence" value="ECO:0007669"/>
    <property type="project" value="UniProtKB-KW"/>
</dbReference>
<reference evidence="2 3" key="1">
    <citation type="submission" date="2019-09" db="EMBL/GenBank/DDBJ databases">
        <title>Polymorphobacter sp. isolated from a lake in China.</title>
        <authorList>
            <person name="Liu Z."/>
        </authorList>
    </citation>
    <scope>NUCLEOTIDE SEQUENCE [LARGE SCALE GENOMIC DNA]</scope>
    <source>
        <strain evidence="2 3">D40P</strain>
    </source>
</reference>
<proteinExistence type="predicted"/>
<dbReference type="GO" id="GO:0009307">
    <property type="term" value="P:DNA restriction-modification system"/>
    <property type="evidence" value="ECO:0007669"/>
    <property type="project" value="UniProtKB-KW"/>
</dbReference>
<dbReference type="CDD" id="cd18032">
    <property type="entry name" value="DEXHc_RE_I_III_res"/>
    <property type="match status" value="1"/>
</dbReference>
<dbReference type="Pfam" id="PF08463">
    <property type="entry name" value="EcoEI_R_C"/>
    <property type="match status" value="1"/>
</dbReference>
<dbReference type="InterPro" id="IPR050742">
    <property type="entry name" value="Helicase_Restrict-Modif_Enz"/>
</dbReference>
<accession>A0A7C9GTD5</accession>
<dbReference type="Gene3D" id="3.90.1570.30">
    <property type="match status" value="1"/>
</dbReference>
<dbReference type="RefSeq" id="WP_152578995.1">
    <property type="nucleotide sequence ID" value="NZ_JAATJI010000001.1"/>
</dbReference>
<dbReference type="PROSITE" id="PS51192">
    <property type="entry name" value="HELICASE_ATP_BIND_1"/>
    <property type="match status" value="1"/>
</dbReference>
<dbReference type="InterPro" id="IPR027417">
    <property type="entry name" value="P-loop_NTPase"/>
</dbReference>
<dbReference type="Pfam" id="PF04313">
    <property type="entry name" value="HSDR_N"/>
    <property type="match status" value="1"/>
</dbReference>
<dbReference type="InterPro" id="IPR007409">
    <property type="entry name" value="Restrct_endonuc_type1_HsdR_N"/>
</dbReference>
<keyword evidence="3" id="KW-1185">Reference proteome</keyword>
<evidence type="ECO:0000313" key="3">
    <source>
        <dbReference type="Proteomes" id="UP000481327"/>
    </source>
</evidence>
<gene>
    <name evidence="2" type="ORF">F3168_14850</name>
</gene>
<dbReference type="InterPro" id="IPR013670">
    <property type="entry name" value="EcoEI_R_C_dom"/>
</dbReference>
<keyword evidence="2" id="KW-0378">Hydrolase</keyword>
<dbReference type="GO" id="GO:0009035">
    <property type="term" value="F:type I site-specific deoxyribonuclease activity"/>
    <property type="evidence" value="ECO:0007669"/>
    <property type="project" value="UniProtKB-EC"/>
</dbReference>
<dbReference type="Proteomes" id="UP000481327">
    <property type="component" value="Unassembled WGS sequence"/>
</dbReference>
<organism evidence="2 3">
    <name type="scientific">Sandarakinorhabdus fusca</name>
    <dbReference type="NCBI Taxonomy" id="1439888"/>
    <lineage>
        <taxon>Bacteria</taxon>
        <taxon>Pseudomonadati</taxon>
        <taxon>Pseudomonadota</taxon>
        <taxon>Alphaproteobacteria</taxon>
        <taxon>Sphingomonadales</taxon>
        <taxon>Sphingosinicellaceae</taxon>
        <taxon>Sandarakinorhabdus</taxon>
    </lineage>
</organism>
<dbReference type="CDD" id="cd18799">
    <property type="entry name" value="SF2_C_EcoAI-like"/>
    <property type="match status" value="1"/>
</dbReference>
<dbReference type="PANTHER" id="PTHR47396:SF1">
    <property type="entry name" value="ATP-DEPENDENT HELICASE IRC3-RELATED"/>
    <property type="match status" value="1"/>
</dbReference>
<dbReference type="InterPro" id="IPR014001">
    <property type="entry name" value="Helicase_ATP-bd"/>
</dbReference>
<dbReference type="GO" id="GO:0005524">
    <property type="term" value="F:ATP binding"/>
    <property type="evidence" value="ECO:0007669"/>
    <property type="project" value="UniProtKB-KW"/>
</dbReference>
<dbReference type="Gene3D" id="3.40.50.300">
    <property type="entry name" value="P-loop containing nucleotide triphosphate hydrolases"/>
    <property type="match status" value="2"/>
</dbReference>
<dbReference type="PANTHER" id="PTHR47396">
    <property type="entry name" value="TYPE I RESTRICTION ENZYME ECOKI R PROTEIN"/>
    <property type="match status" value="1"/>
</dbReference>
<dbReference type="Pfam" id="PF04851">
    <property type="entry name" value="ResIII"/>
    <property type="match status" value="1"/>
</dbReference>
<feature type="domain" description="Helicase ATP-binding" evidence="1">
    <location>
        <begin position="176"/>
        <end position="336"/>
    </location>
</feature>
<evidence type="ECO:0000259" key="1">
    <source>
        <dbReference type="PROSITE" id="PS51192"/>
    </source>
</evidence>
<comment type="caution">
    <text evidence="2">The sequence shown here is derived from an EMBL/GenBank/DDBJ whole genome shotgun (WGS) entry which is preliminary data.</text>
</comment>
<dbReference type="EMBL" id="WIOL01000007">
    <property type="protein sequence ID" value="MQT18531.1"/>
    <property type="molecule type" value="Genomic_DNA"/>
</dbReference>
<sequence length="776" mass="87284">MSLSERDICTKLITPAVVAAGWNLNTQLREEVTLTDGRVIVRGKLSTRGRQLRADYVLYHRANVPLAVIEAKDASHSPAAGIQQALSYAEMLDVPFVFSSNGSRFVFHDRTATTGQLEREIEMDAFPSPALLWAKYQAWKGLDSEAAQLVEQSYHAAADGKSPRYYQATAVNRAVTAVARGQNRVLLVMATGTGKTYTAFQIIWRLWKARAKKRILFLADRNILVDQTKGNDFTPFGGAMTKIANRQVDKSYEIYLALYQAVSGTTDEQNIYKQFSPDFFDLIVVDECHRGSAAEDSGWREILNYYGSATQIGMTATPRETADVSNTEYFGEPIYVYSLRQGIEDGFLAPYKVIRYDLDLDLTGYRPQAGTIDRFGHEVKDRIYVQSDVDTKVVFDPRTKLVAEKITEFLKGNDRFGKTIVFCEDTEHADRMRHELANANADLVADNHRYVVRMTGDDPSGTAELDNFIDPYSIYPVIATTSKLLTTGVDVKTCKLIVLDQRIQSMTEFKQIIGRGTRIDEEHGKRFFTIMDFKRATELFADPGFDGDPVQIFEPALGSDLEDLESGNDRGDPAAGEIEKQENSLQPRKYYIDGVEVEVLARRVQYLDEGGKLITEALSAYVKRKLRDKYLTLGNFLARWSEADRKQAVLNEVEELGIPLEALREEAPEGARYDAFDLVCHIAFDQPLLTRKERAARVRDRGPFATYSESARAVLYALLDKYADDDGVALESGKILHLKPFDQIGTPVEIIRRVFGGKDQYQAAVRELESQIYAEA</sequence>
<dbReference type="OrthoDB" id="9803459at2"/>
<dbReference type="NCBIfam" id="NF046051">
    <property type="entry name" value="restrict_EcoAI"/>
    <property type="match status" value="1"/>
</dbReference>
<keyword evidence="2" id="KW-0067">ATP-binding</keyword>
<evidence type="ECO:0000313" key="2">
    <source>
        <dbReference type="EMBL" id="MQT18531.1"/>
    </source>
</evidence>